<accession>A0A8J4G5U9</accession>
<feature type="compositionally biased region" description="Polar residues" evidence="1">
    <location>
        <begin position="207"/>
        <end position="219"/>
    </location>
</feature>
<dbReference type="SMART" id="SM00577">
    <property type="entry name" value="CPDc"/>
    <property type="match status" value="1"/>
</dbReference>
<dbReference type="SUPFAM" id="SSF56784">
    <property type="entry name" value="HAD-like"/>
    <property type="match status" value="1"/>
</dbReference>
<gene>
    <name evidence="3" type="ORF">Vretimale_5601</name>
</gene>
<organism evidence="3 4">
    <name type="scientific">Volvox reticuliferus</name>
    <dbReference type="NCBI Taxonomy" id="1737510"/>
    <lineage>
        <taxon>Eukaryota</taxon>
        <taxon>Viridiplantae</taxon>
        <taxon>Chlorophyta</taxon>
        <taxon>core chlorophytes</taxon>
        <taxon>Chlorophyceae</taxon>
        <taxon>CS clade</taxon>
        <taxon>Chlamydomonadales</taxon>
        <taxon>Volvocaceae</taxon>
        <taxon>Volvox</taxon>
    </lineage>
</organism>
<dbReference type="EMBL" id="BNCQ01000008">
    <property type="protein sequence ID" value="GIM00631.1"/>
    <property type="molecule type" value="Genomic_DNA"/>
</dbReference>
<protein>
    <recommendedName>
        <fullName evidence="2">FCP1 homology domain-containing protein</fullName>
    </recommendedName>
</protein>
<dbReference type="CDD" id="cd07521">
    <property type="entry name" value="HAD_FCP1-like"/>
    <property type="match status" value="1"/>
</dbReference>
<evidence type="ECO:0000256" key="1">
    <source>
        <dbReference type="SAM" id="MobiDB-lite"/>
    </source>
</evidence>
<proteinExistence type="predicted"/>
<feature type="region of interest" description="Disordered" evidence="1">
    <location>
        <begin position="109"/>
        <end position="139"/>
    </location>
</feature>
<comment type="caution">
    <text evidence="3">The sequence shown here is derived from an EMBL/GenBank/DDBJ whole genome shotgun (WGS) entry which is preliminary data.</text>
</comment>
<dbReference type="InterPro" id="IPR004274">
    <property type="entry name" value="FCP1_dom"/>
</dbReference>
<dbReference type="AlphaFoldDB" id="A0A8J4G5U9"/>
<evidence type="ECO:0000313" key="3">
    <source>
        <dbReference type="EMBL" id="GIM00631.1"/>
    </source>
</evidence>
<evidence type="ECO:0000259" key="2">
    <source>
        <dbReference type="PROSITE" id="PS50969"/>
    </source>
</evidence>
<dbReference type="InterPro" id="IPR050365">
    <property type="entry name" value="TIM50"/>
</dbReference>
<reference evidence="3" key="1">
    <citation type="journal article" date="2021" name="Proc. Natl. Acad. Sci. U.S.A.">
        <title>Three genomes in the algal genus Volvox reveal the fate of a haploid sex-determining region after a transition to homothallism.</title>
        <authorList>
            <person name="Yamamoto K."/>
            <person name="Hamaji T."/>
            <person name="Kawai-Toyooka H."/>
            <person name="Matsuzaki R."/>
            <person name="Takahashi F."/>
            <person name="Nishimura Y."/>
            <person name="Kawachi M."/>
            <person name="Noguchi H."/>
            <person name="Minakuchi Y."/>
            <person name="Umen J.G."/>
            <person name="Toyoda A."/>
            <person name="Nozaki H."/>
        </authorList>
    </citation>
    <scope>NUCLEOTIDE SEQUENCE</scope>
    <source>
        <strain evidence="3">NIES-3785</strain>
    </source>
</reference>
<feature type="region of interest" description="Disordered" evidence="1">
    <location>
        <begin position="563"/>
        <end position="582"/>
    </location>
</feature>
<dbReference type="PANTHER" id="PTHR12210">
    <property type="entry name" value="DULLARD PROTEIN PHOSPHATASE"/>
    <property type="match status" value="1"/>
</dbReference>
<dbReference type="PROSITE" id="PS50969">
    <property type="entry name" value="FCP1"/>
    <property type="match status" value="1"/>
</dbReference>
<sequence length="909" mass="95359">MTATLQSGGIRVDQLVNIQITFDDRADGVVLSVSSTCGPTSPESTNCQECKSGFVVLLHNNGAEPSTYAVAEETLSSVESSRKDEGTIVAGIEQSEDCCQSNVTCIGPSTPEQADTIGAKDRDESGKPSLGGPAETGQPEHCSWCYSDKDKIISSVHSAEQDVRERFTHSGASVENSDVGHAVDSGLELVAVINQDGCTPPSEDCPLSSQAGEPNSASGASDGKAESLSATQPFSTEVAGCGSASMLAVPNLSFPGGLCTPTTDLTPCNDEPVTPTAPRMLANAPLLPPPTDPRRMTLVLDLDGTLIASEDEPHAPVPFDYCVDEERFVWLRPGLRRFLDSVRPHFEVVLFTAAGESWATSALQRIDPGGTIFDSRLYRDHTVFHGDWPWVKDLSRLGRDLARVVIVDDNPLMFMYQPDNALHVAAYDPQLTGDNDDVLEQVLDILMHKVLIADDVREVLRNLEEPITASCMVARHAAAKAAAASGYTAAPRLVPASGSQGRKITGPAAAIAPPQQLMPCTAAASLTVASAARVVKDALANQTAPAAPTAGRLSRRKRRLLKLQQQQQGLSIPTPHHSVSGRASALPFPAISAPQQQADNRNGGTGSRFRGSWGPCVTPATGPRVAAVPAITAPTAAWARAPAAHEDNLLTTAATLAAAARRPPIIISRVRGPKQAPVGGPGKRITPSLLQQPEQQLKLKLKLLQLQRAQEEGGVDEEGRLDDDGEGVMAPVAVPMNAESLHGRSDSSSSIVCQQARVGHCSSSIGPRSLDSISEARPGALEPAVVLGIASIAAAEQGASLAAGCGPGQVCSVSLAARADSAQLLTNVAIADSASANGVNNEQKVGEPKPRTRRRRRRRPAEAPSQDEGCDASGRAAKASPVALLSPKSGDMGTDLIAIAVRRIVRDRS</sequence>
<dbReference type="Gene3D" id="3.40.50.1000">
    <property type="entry name" value="HAD superfamily/HAD-like"/>
    <property type="match status" value="1"/>
</dbReference>
<evidence type="ECO:0000313" key="4">
    <source>
        <dbReference type="Proteomes" id="UP000722791"/>
    </source>
</evidence>
<feature type="domain" description="FCP1 homology" evidence="2">
    <location>
        <begin position="291"/>
        <end position="449"/>
    </location>
</feature>
<dbReference type="Pfam" id="PF03031">
    <property type="entry name" value="NIF"/>
    <property type="match status" value="1"/>
</dbReference>
<name>A0A8J4G5U9_9CHLO</name>
<feature type="region of interest" description="Disordered" evidence="1">
    <location>
        <begin position="200"/>
        <end position="229"/>
    </location>
</feature>
<dbReference type="InterPro" id="IPR023214">
    <property type="entry name" value="HAD_sf"/>
</dbReference>
<dbReference type="Proteomes" id="UP000722791">
    <property type="component" value="Unassembled WGS sequence"/>
</dbReference>
<dbReference type="InterPro" id="IPR036412">
    <property type="entry name" value="HAD-like_sf"/>
</dbReference>
<feature type="region of interest" description="Disordered" evidence="1">
    <location>
        <begin position="839"/>
        <end position="891"/>
    </location>
</feature>